<dbReference type="AlphaFoldDB" id="A0A2H3CZM4"/>
<evidence type="ECO:0000313" key="7">
    <source>
        <dbReference type="Proteomes" id="UP000217790"/>
    </source>
</evidence>
<dbReference type="EC" id="5.2.1.8" evidence="2"/>
<proteinExistence type="predicted"/>
<dbReference type="Gene3D" id="2.40.100.10">
    <property type="entry name" value="Cyclophilin-like"/>
    <property type="match status" value="1"/>
</dbReference>
<evidence type="ECO:0000256" key="2">
    <source>
        <dbReference type="ARBA" id="ARBA00013194"/>
    </source>
</evidence>
<reference evidence="7" key="1">
    <citation type="journal article" date="2017" name="Nat. Ecol. Evol.">
        <title>Genome expansion and lineage-specific genetic innovations in the forest pathogenic fungi Armillaria.</title>
        <authorList>
            <person name="Sipos G."/>
            <person name="Prasanna A.N."/>
            <person name="Walter M.C."/>
            <person name="O'Connor E."/>
            <person name="Balint B."/>
            <person name="Krizsan K."/>
            <person name="Kiss B."/>
            <person name="Hess J."/>
            <person name="Varga T."/>
            <person name="Slot J."/>
            <person name="Riley R."/>
            <person name="Boka B."/>
            <person name="Rigling D."/>
            <person name="Barry K."/>
            <person name="Lee J."/>
            <person name="Mihaltcheva S."/>
            <person name="LaButti K."/>
            <person name="Lipzen A."/>
            <person name="Waldron R."/>
            <person name="Moloney N.M."/>
            <person name="Sperisen C."/>
            <person name="Kredics L."/>
            <person name="Vagvoelgyi C."/>
            <person name="Patrignani A."/>
            <person name="Fitzpatrick D."/>
            <person name="Nagy I."/>
            <person name="Doyle S."/>
            <person name="Anderson J.B."/>
            <person name="Grigoriev I.V."/>
            <person name="Gueldener U."/>
            <person name="Muensterkoetter M."/>
            <person name="Nagy L.G."/>
        </authorList>
    </citation>
    <scope>NUCLEOTIDE SEQUENCE [LARGE SCALE GENOMIC DNA]</scope>
    <source>
        <strain evidence="7">Ar21-2</strain>
    </source>
</reference>
<name>A0A2H3CZM4_ARMGA</name>
<evidence type="ECO:0000259" key="5">
    <source>
        <dbReference type="PROSITE" id="PS50072"/>
    </source>
</evidence>
<keyword evidence="7" id="KW-1185">Reference proteome</keyword>
<protein>
    <recommendedName>
        <fullName evidence="2">peptidylprolyl isomerase</fullName>
        <ecNumber evidence="2">5.2.1.8</ecNumber>
    </recommendedName>
</protein>
<dbReference type="EMBL" id="KZ293728">
    <property type="protein sequence ID" value="PBK81553.1"/>
    <property type="molecule type" value="Genomic_DNA"/>
</dbReference>
<dbReference type="InterPro" id="IPR002130">
    <property type="entry name" value="Cyclophilin-type_PPIase_dom"/>
</dbReference>
<comment type="catalytic activity">
    <reaction evidence="1">
        <text>[protein]-peptidylproline (omega=180) = [protein]-peptidylproline (omega=0)</text>
        <dbReference type="Rhea" id="RHEA:16237"/>
        <dbReference type="Rhea" id="RHEA-COMP:10747"/>
        <dbReference type="Rhea" id="RHEA-COMP:10748"/>
        <dbReference type="ChEBI" id="CHEBI:83833"/>
        <dbReference type="ChEBI" id="CHEBI:83834"/>
        <dbReference type="EC" id="5.2.1.8"/>
    </reaction>
</comment>
<evidence type="ECO:0000256" key="4">
    <source>
        <dbReference type="ARBA" id="ARBA00023235"/>
    </source>
</evidence>
<accession>A0A2H3CZM4</accession>
<dbReference type="GO" id="GO:0006457">
    <property type="term" value="P:protein folding"/>
    <property type="evidence" value="ECO:0007669"/>
    <property type="project" value="TreeGrafter"/>
</dbReference>
<organism evidence="6 7">
    <name type="scientific">Armillaria gallica</name>
    <name type="common">Bulbous honey fungus</name>
    <name type="synonym">Armillaria bulbosa</name>
    <dbReference type="NCBI Taxonomy" id="47427"/>
    <lineage>
        <taxon>Eukaryota</taxon>
        <taxon>Fungi</taxon>
        <taxon>Dikarya</taxon>
        <taxon>Basidiomycota</taxon>
        <taxon>Agaricomycotina</taxon>
        <taxon>Agaricomycetes</taxon>
        <taxon>Agaricomycetidae</taxon>
        <taxon>Agaricales</taxon>
        <taxon>Marasmiineae</taxon>
        <taxon>Physalacriaceae</taxon>
        <taxon>Armillaria</taxon>
    </lineage>
</organism>
<dbReference type="Proteomes" id="UP000217790">
    <property type="component" value="Unassembled WGS sequence"/>
</dbReference>
<dbReference type="PANTHER" id="PTHR11071:SF561">
    <property type="entry name" value="PEPTIDYL-PROLYL CIS-TRANS ISOMERASE D-RELATED"/>
    <property type="match status" value="1"/>
</dbReference>
<dbReference type="GO" id="GO:0003755">
    <property type="term" value="F:peptidyl-prolyl cis-trans isomerase activity"/>
    <property type="evidence" value="ECO:0007669"/>
    <property type="project" value="UniProtKB-KW"/>
</dbReference>
<evidence type="ECO:0000256" key="3">
    <source>
        <dbReference type="ARBA" id="ARBA00023110"/>
    </source>
</evidence>
<keyword evidence="4" id="KW-0413">Isomerase</keyword>
<dbReference type="PROSITE" id="PS50072">
    <property type="entry name" value="CSA_PPIASE_2"/>
    <property type="match status" value="1"/>
</dbReference>
<gene>
    <name evidence="6" type="ORF">ARMGADRAFT_1039237</name>
</gene>
<sequence length="212" mass="24672">MGKFDISICPKLAGRIVFKLYDDVAPKTTKISGSWRPENMALDILAVTFIVSFLTILQFMIQGGDFSAHNGTDGKPIYRTVHENFKLKHTNPAVSRWQMLVPIRTAPRCVITRPAFRVVSKRPQSFFFVEGSDFVKEIEKSLYNVTSFANPTSEMITAWTKTWSLTTRINLPRKWDRSRRFPGKLNFIIQWGCFLVYREVARLDWWTGQWHF</sequence>
<dbReference type="GO" id="GO:0005737">
    <property type="term" value="C:cytoplasm"/>
    <property type="evidence" value="ECO:0007669"/>
    <property type="project" value="TreeGrafter"/>
</dbReference>
<feature type="domain" description="PPIase cyclophilin-type" evidence="5">
    <location>
        <begin position="3"/>
        <end position="162"/>
    </location>
</feature>
<dbReference type="STRING" id="47427.A0A2H3CZM4"/>
<evidence type="ECO:0000313" key="6">
    <source>
        <dbReference type="EMBL" id="PBK81553.1"/>
    </source>
</evidence>
<keyword evidence="3" id="KW-0697">Rotamase</keyword>
<dbReference type="InterPro" id="IPR029000">
    <property type="entry name" value="Cyclophilin-like_dom_sf"/>
</dbReference>
<dbReference type="InParanoid" id="A0A2H3CZM4"/>
<dbReference type="SUPFAM" id="SSF50891">
    <property type="entry name" value="Cyclophilin-like"/>
    <property type="match status" value="1"/>
</dbReference>
<evidence type="ECO:0000256" key="1">
    <source>
        <dbReference type="ARBA" id="ARBA00000971"/>
    </source>
</evidence>
<dbReference type="PANTHER" id="PTHR11071">
    <property type="entry name" value="PEPTIDYL-PROLYL CIS-TRANS ISOMERASE"/>
    <property type="match status" value="1"/>
</dbReference>
<dbReference type="GO" id="GO:0016018">
    <property type="term" value="F:cyclosporin A binding"/>
    <property type="evidence" value="ECO:0007669"/>
    <property type="project" value="TreeGrafter"/>
</dbReference>